<evidence type="ECO:0000256" key="4">
    <source>
        <dbReference type="ARBA" id="ARBA00023002"/>
    </source>
</evidence>
<dbReference type="Proteomes" id="UP000247569">
    <property type="component" value="Unassembled WGS sequence"/>
</dbReference>
<gene>
    <name evidence="8" type="ORF">DFR70_11577</name>
</gene>
<evidence type="ECO:0000256" key="6">
    <source>
        <dbReference type="ARBA" id="ARBA00023033"/>
    </source>
</evidence>
<keyword evidence="3 7" id="KW-0479">Metal-binding</keyword>
<name>A0A318JQZ5_9NOCA</name>
<evidence type="ECO:0000256" key="5">
    <source>
        <dbReference type="ARBA" id="ARBA00023004"/>
    </source>
</evidence>
<dbReference type="Gene3D" id="1.10.630.10">
    <property type="entry name" value="Cytochrome P450"/>
    <property type="match status" value="1"/>
</dbReference>
<keyword evidence="4 7" id="KW-0560">Oxidoreductase</keyword>
<dbReference type="AlphaFoldDB" id="A0A318JQZ5"/>
<dbReference type="InterPro" id="IPR002397">
    <property type="entry name" value="Cyt_P450_B"/>
</dbReference>
<dbReference type="InterPro" id="IPR017972">
    <property type="entry name" value="Cyt_P450_CS"/>
</dbReference>
<evidence type="ECO:0000256" key="3">
    <source>
        <dbReference type="ARBA" id="ARBA00022723"/>
    </source>
</evidence>
<keyword evidence="5 7" id="KW-0408">Iron</keyword>
<evidence type="ECO:0000256" key="2">
    <source>
        <dbReference type="ARBA" id="ARBA00022617"/>
    </source>
</evidence>
<dbReference type="PROSITE" id="PS00086">
    <property type="entry name" value="CYTOCHROME_P450"/>
    <property type="match status" value="1"/>
</dbReference>
<accession>A0A318JQZ5</accession>
<evidence type="ECO:0000313" key="8">
    <source>
        <dbReference type="EMBL" id="PXX58104.1"/>
    </source>
</evidence>
<dbReference type="Pfam" id="PF00067">
    <property type="entry name" value="p450"/>
    <property type="match status" value="1"/>
</dbReference>
<dbReference type="EMBL" id="QJKF01000015">
    <property type="protein sequence ID" value="PXX58104.1"/>
    <property type="molecule type" value="Genomic_DNA"/>
</dbReference>
<dbReference type="InterPro" id="IPR001128">
    <property type="entry name" value="Cyt_P450"/>
</dbReference>
<dbReference type="PANTHER" id="PTHR46696:SF1">
    <property type="entry name" value="CYTOCHROME P450 YJIB-RELATED"/>
    <property type="match status" value="1"/>
</dbReference>
<evidence type="ECO:0000256" key="7">
    <source>
        <dbReference type="RuleBase" id="RU000461"/>
    </source>
</evidence>
<reference evidence="8 9" key="1">
    <citation type="submission" date="2018-05" db="EMBL/GenBank/DDBJ databases">
        <title>Genomic Encyclopedia of Type Strains, Phase IV (KMG-IV): sequencing the most valuable type-strain genomes for metagenomic binning, comparative biology and taxonomic classification.</title>
        <authorList>
            <person name="Goeker M."/>
        </authorList>
    </citation>
    <scope>NUCLEOTIDE SEQUENCE [LARGE SCALE GENOMIC DNA]</scope>
    <source>
        <strain evidence="8 9">DSM 44704</strain>
    </source>
</reference>
<keyword evidence="2 7" id="KW-0349">Heme</keyword>
<proteinExistence type="inferred from homology"/>
<sequence length="422" mass="45787">MTSEPASGLACPAGVGLPVVPHGCSREIHAVLSALPGPIDRVIVLDDLPVWVVTGYAPVREVLADENLVKDPLRLPPSVHPFRGRRYPEDGYSLGGRHLISSDADDHTRLRKISTPLLSRRAVRQWRPDIENYTRDLLRVIMKHGGGELVSELFEPLSTKVICRVLGIPATAERTVLAGSRTLLGPFHPRDPEYLRASADLQQLLTELLSERAERSSVDTDLASAAAVAWQNGKVSLREALGVVRQFITANTINTASVLARTAVTVLSDRHLAETIVREPDSVAAVTEELLRLQSSAPLATWRFAPEPMTLLGARLDAGDIVLAAVDTADHDPTAYPDPHELIPNRTGPPHLAFGYGRHYCAGAELARLEIQAVLLALARHSHRLQLAEAPEQLPWTAMVLCHGLARVPVTAHPHAKGDPAS</sequence>
<dbReference type="GO" id="GO:0005506">
    <property type="term" value="F:iron ion binding"/>
    <property type="evidence" value="ECO:0007669"/>
    <property type="project" value="InterPro"/>
</dbReference>
<keyword evidence="9" id="KW-1185">Reference proteome</keyword>
<dbReference type="PRINTS" id="PR00359">
    <property type="entry name" value="BP450"/>
</dbReference>
<keyword evidence="6 7" id="KW-0503">Monooxygenase</keyword>
<dbReference type="SUPFAM" id="SSF48264">
    <property type="entry name" value="Cytochrome P450"/>
    <property type="match status" value="1"/>
</dbReference>
<protein>
    <submittedName>
        <fullName evidence="8">Cytochrome P450 PksS</fullName>
    </submittedName>
</protein>
<comment type="similarity">
    <text evidence="1 7">Belongs to the cytochrome P450 family.</text>
</comment>
<dbReference type="GO" id="GO:0016705">
    <property type="term" value="F:oxidoreductase activity, acting on paired donors, with incorporation or reduction of molecular oxygen"/>
    <property type="evidence" value="ECO:0007669"/>
    <property type="project" value="InterPro"/>
</dbReference>
<organism evidence="8 9">
    <name type="scientific">Nocardia tenerifensis</name>
    <dbReference type="NCBI Taxonomy" id="228006"/>
    <lineage>
        <taxon>Bacteria</taxon>
        <taxon>Bacillati</taxon>
        <taxon>Actinomycetota</taxon>
        <taxon>Actinomycetes</taxon>
        <taxon>Mycobacteriales</taxon>
        <taxon>Nocardiaceae</taxon>
        <taxon>Nocardia</taxon>
    </lineage>
</organism>
<evidence type="ECO:0000256" key="1">
    <source>
        <dbReference type="ARBA" id="ARBA00010617"/>
    </source>
</evidence>
<evidence type="ECO:0000313" key="9">
    <source>
        <dbReference type="Proteomes" id="UP000247569"/>
    </source>
</evidence>
<dbReference type="InterPro" id="IPR036396">
    <property type="entry name" value="Cyt_P450_sf"/>
</dbReference>
<dbReference type="GO" id="GO:0004497">
    <property type="term" value="F:monooxygenase activity"/>
    <property type="evidence" value="ECO:0007669"/>
    <property type="project" value="UniProtKB-KW"/>
</dbReference>
<dbReference type="RefSeq" id="WP_157195597.1">
    <property type="nucleotide sequence ID" value="NZ_QJKF01000015.1"/>
</dbReference>
<comment type="caution">
    <text evidence="8">The sequence shown here is derived from an EMBL/GenBank/DDBJ whole genome shotgun (WGS) entry which is preliminary data.</text>
</comment>
<dbReference type="GO" id="GO:0020037">
    <property type="term" value="F:heme binding"/>
    <property type="evidence" value="ECO:0007669"/>
    <property type="project" value="InterPro"/>
</dbReference>
<dbReference type="PANTHER" id="PTHR46696">
    <property type="entry name" value="P450, PUTATIVE (EUROFUNG)-RELATED"/>
    <property type="match status" value="1"/>
</dbReference>